<name>A0ABW5C259_9BACI</name>
<gene>
    <name evidence="2" type="ORF">ACFSKK_22685</name>
</gene>
<keyword evidence="1" id="KW-0732">Signal</keyword>
<dbReference type="Proteomes" id="UP001597318">
    <property type="component" value="Unassembled WGS sequence"/>
</dbReference>
<dbReference type="InterPro" id="IPR021598">
    <property type="entry name" value="DUF3221"/>
</dbReference>
<feature type="signal peptide" evidence="1">
    <location>
        <begin position="1"/>
        <end position="20"/>
    </location>
</feature>
<reference evidence="3" key="1">
    <citation type="journal article" date="2019" name="Int. J. Syst. Evol. Microbiol.">
        <title>The Global Catalogue of Microorganisms (GCM) 10K type strain sequencing project: providing services to taxonomists for standard genome sequencing and annotation.</title>
        <authorList>
            <consortium name="The Broad Institute Genomics Platform"/>
            <consortium name="The Broad Institute Genome Sequencing Center for Infectious Disease"/>
            <person name="Wu L."/>
            <person name="Ma J."/>
        </authorList>
    </citation>
    <scope>NUCLEOTIDE SEQUENCE [LARGE SCALE GENOMIC DNA]</scope>
    <source>
        <strain evidence="3">CGMCC 1.15474</strain>
    </source>
</reference>
<evidence type="ECO:0000313" key="2">
    <source>
        <dbReference type="EMBL" id="MFD2216487.1"/>
    </source>
</evidence>
<dbReference type="EMBL" id="JBHUIK010000007">
    <property type="protein sequence ID" value="MFD2216487.1"/>
    <property type="molecule type" value="Genomic_DNA"/>
</dbReference>
<dbReference type="PROSITE" id="PS51257">
    <property type="entry name" value="PROKAR_LIPOPROTEIN"/>
    <property type="match status" value="1"/>
</dbReference>
<accession>A0ABW5C259</accession>
<evidence type="ECO:0000256" key="1">
    <source>
        <dbReference type="SAM" id="SignalP"/>
    </source>
</evidence>
<comment type="caution">
    <text evidence="2">The sequence shown here is derived from an EMBL/GenBank/DDBJ whole genome shotgun (WGS) entry which is preliminary data.</text>
</comment>
<organism evidence="2 3">
    <name type="scientific">Metabacillus endolithicus</name>
    <dbReference type="NCBI Taxonomy" id="1535204"/>
    <lineage>
        <taxon>Bacteria</taxon>
        <taxon>Bacillati</taxon>
        <taxon>Bacillota</taxon>
        <taxon>Bacilli</taxon>
        <taxon>Bacillales</taxon>
        <taxon>Bacillaceae</taxon>
        <taxon>Metabacillus</taxon>
    </lineage>
</organism>
<dbReference type="RefSeq" id="WP_247347568.1">
    <property type="nucleotide sequence ID" value="NZ_CP095551.1"/>
</dbReference>
<sequence length="117" mass="13381">MKFIKLILISVILTVLVACGKSTANSDPYDLKGYILEENKMGFIMVSDITKNEFDEIKDIPKVELFEDTKFLYHKVIYEGETKVKMGQEVKVWLGPQKVIKDSDPPQIEAKSIQIQN</sequence>
<keyword evidence="3" id="KW-1185">Reference proteome</keyword>
<dbReference type="Pfam" id="PF11518">
    <property type="entry name" value="DUF3221"/>
    <property type="match status" value="1"/>
</dbReference>
<evidence type="ECO:0000313" key="3">
    <source>
        <dbReference type="Proteomes" id="UP001597318"/>
    </source>
</evidence>
<protein>
    <submittedName>
        <fullName evidence="2">DUF3221 domain-containing protein</fullName>
    </submittedName>
</protein>
<feature type="chain" id="PRO_5045969174" evidence="1">
    <location>
        <begin position="21"/>
        <end position="117"/>
    </location>
</feature>
<proteinExistence type="predicted"/>